<protein>
    <submittedName>
        <fullName evidence="2">Uncharacterized protein</fullName>
    </submittedName>
</protein>
<organism evidence="2 3">
    <name type="scientific">Symbiobacterium terraclitae</name>
    <dbReference type="NCBI Taxonomy" id="557451"/>
    <lineage>
        <taxon>Bacteria</taxon>
        <taxon>Bacillati</taxon>
        <taxon>Bacillota</taxon>
        <taxon>Clostridia</taxon>
        <taxon>Eubacteriales</taxon>
        <taxon>Symbiobacteriaceae</taxon>
        <taxon>Symbiobacterium</taxon>
    </lineage>
</organism>
<evidence type="ECO:0000256" key="1">
    <source>
        <dbReference type="SAM" id="MobiDB-lite"/>
    </source>
</evidence>
<evidence type="ECO:0000313" key="3">
    <source>
        <dbReference type="Proteomes" id="UP001519289"/>
    </source>
</evidence>
<keyword evidence="3" id="KW-1185">Reference proteome</keyword>
<evidence type="ECO:0000313" key="2">
    <source>
        <dbReference type="EMBL" id="MBP2017856.1"/>
    </source>
</evidence>
<accession>A0ABS4JS81</accession>
<dbReference type="RefSeq" id="WP_209465992.1">
    <property type="nucleotide sequence ID" value="NZ_JAGGLG010000007.1"/>
</dbReference>
<name>A0ABS4JS81_9FIRM</name>
<reference evidence="2 3" key="1">
    <citation type="submission" date="2021-03" db="EMBL/GenBank/DDBJ databases">
        <title>Genomic Encyclopedia of Type Strains, Phase IV (KMG-IV): sequencing the most valuable type-strain genomes for metagenomic binning, comparative biology and taxonomic classification.</title>
        <authorList>
            <person name="Goeker M."/>
        </authorList>
    </citation>
    <scope>NUCLEOTIDE SEQUENCE [LARGE SCALE GENOMIC DNA]</scope>
    <source>
        <strain evidence="2 3">DSM 27138</strain>
    </source>
</reference>
<gene>
    <name evidence="2" type="ORF">J2Z79_001241</name>
</gene>
<proteinExistence type="predicted"/>
<dbReference type="Proteomes" id="UP001519289">
    <property type="component" value="Unassembled WGS sequence"/>
</dbReference>
<feature type="region of interest" description="Disordered" evidence="1">
    <location>
        <begin position="29"/>
        <end position="48"/>
    </location>
</feature>
<dbReference type="EMBL" id="JAGGLG010000007">
    <property type="protein sequence ID" value="MBP2017856.1"/>
    <property type="molecule type" value="Genomic_DNA"/>
</dbReference>
<sequence>MTLITGGPDGSFPAANSTARADAVTVLGRPVDPVAERASRRPATRIAR</sequence>
<comment type="caution">
    <text evidence="2">The sequence shown here is derived from an EMBL/GenBank/DDBJ whole genome shotgun (WGS) entry which is preliminary data.</text>
</comment>